<feature type="domain" description="DRTGG" evidence="15">
    <location>
        <begin position="212"/>
        <end position="327"/>
    </location>
</feature>
<dbReference type="InterPro" id="IPR042112">
    <property type="entry name" value="P_AcTrfase_dom2"/>
</dbReference>
<dbReference type="NCBIfam" id="NF007233">
    <property type="entry name" value="PRK09653.1"/>
    <property type="match status" value="1"/>
</dbReference>
<dbReference type="EC" id="2.3.1.8" evidence="6 13"/>
<evidence type="ECO:0000256" key="13">
    <source>
        <dbReference type="PIRNR" id="PIRNR006107"/>
    </source>
</evidence>
<comment type="function">
    <text evidence="12 13">Involved in acetate metabolism.</text>
</comment>
<proteinExistence type="inferred from homology"/>
<keyword evidence="9 13" id="KW-0808">Transferase</keyword>
<dbReference type="SUPFAM" id="SSF53659">
    <property type="entry name" value="Isocitrate/Isopropylmalate dehydrogenase-like"/>
    <property type="match status" value="1"/>
</dbReference>
<comment type="catalytic activity">
    <reaction evidence="1 13">
        <text>acetyl-CoA + phosphate = acetyl phosphate + CoA</text>
        <dbReference type="Rhea" id="RHEA:19521"/>
        <dbReference type="ChEBI" id="CHEBI:22191"/>
        <dbReference type="ChEBI" id="CHEBI:43474"/>
        <dbReference type="ChEBI" id="CHEBI:57287"/>
        <dbReference type="ChEBI" id="CHEBI:57288"/>
        <dbReference type="EC" id="2.3.1.8"/>
    </reaction>
</comment>
<dbReference type="Proteomes" id="UP000264006">
    <property type="component" value="Chromosome"/>
</dbReference>
<evidence type="ECO:0000256" key="5">
    <source>
        <dbReference type="ARBA" id="ARBA00009786"/>
    </source>
</evidence>
<dbReference type="InterPro" id="IPR027417">
    <property type="entry name" value="P-loop_NTPase"/>
</dbReference>
<evidence type="ECO:0000256" key="12">
    <source>
        <dbReference type="ARBA" id="ARBA00049955"/>
    </source>
</evidence>
<evidence type="ECO:0000313" key="16">
    <source>
        <dbReference type="EMBL" id="AXV05021.1"/>
    </source>
</evidence>
<dbReference type="Gene3D" id="3.40.1390.20">
    <property type="entry name" value="HprK N-terminal domain-like"/>
    <property type="match status" value="1"/>
</dbReference>
<dbReference type="PANTHER" id="PTHR43356">
    <property type="entry name" value="PHOSPHATE ACETYLTRANSFERASE"/>
    <property type="match status" value="1"/>
</dbReference>
<dbReference type="Pfam" id="PF07085">
    <property type="entry name" value="DRTGG"/>
    <property type="match status" value="1"/>
</dbReference>
<evidence type="ECO:0000256" key="10">
    <source>
        <dbReference type="ARBA" id="ARBA00023315"/>
    </source>
</evidence>
<name>A0A346XS24_9ACTN</name>
<dbReference type="KEGG" id="euz:DVS28_a0314"/>
<dbReference type="InterPro" id="IPR016475">
    <property type="entry name" value="P-Actrans_bac"/>
</dbReference>
<evidence type="ECO:0000256" key="8">
    <source>
        <dbReference type="ARBA" id="ARBA00022490"/>
    </source>
</evidence>
<dbReference type="PIRSF" id="PIRSF006107">
    <property type="entry name" value="PhpActrans_proteobac"/>
    <property type="match status" value="1"/>
</dbReference>
<evidence type="ECO:0000256" key="3">
    <source>
        <dbReference type="ARBA" id="ARBA00004989"/>
    </source>
</evidence>
<sequence>MANNLYIASLEPASGKSVIALGVMELLSRRLDRVGYFRPVVPSTDPVDSRLALMDGRYELAGEPEERYAFTVDEVERLLAQGRTDELFKGVLEAYRALADKAPFVLCDGTDYTGVSTALEFEFNAKLANHLGAPVLAIVNGRSRTAHDVVEATHVARESLTAEGCTLLATVVNRVDPDDLDTIQEAADAVSHDDPIWVVPEVPTLSMPTVREVATGIGAKVLLGDTDAAMDRVASKITIAAMTLPHVLDRLVDGAIVLTPGDRADVLLGVIGSRMATTFPNVAAVVLTGGYQPEDSLVRLLDGFSSIPCPVLSVDDDTYGTATDVNAVPAVLRPRQTRKIATALDTFEAHVDIDVLANRIEVTRSTVVTPLMFEFDIIERARQDRRHIVLPESSDDRILRAAEILQRRGVATLTLLGNPKVVETRAATLGVDLTGIDVIDPATSPLRKVFADRYAELRAHKGATPDLAFEMLLDVSYFGTMMVLLGHADGMVSGAAHTTQHTVRPSLEVVRTKPGVAIVSSVFFMLLPDRVLVYGDCAINPNPDASQLADIAISSAETAAAFGVYPRIAMLSYSTGESGQGTDVKAVREATELVRQRRPDLQVEGPMQYDAAVDVGVGEKKLPGSQVAGNATVFIFPDLNTGNNTYKAVQRSAGAVAVGPVLQGLNKPVNDLSRGCTIPDIVNTVAITAIQAQQEAAAAARTQQEQGAGV</sequence>
<gene>
    <name evidence="16" type="ORF">DVS28_a0314</name>
</gene>
<keyword evidence="8 13" id="KW-0963">Cytoplasm</keyword>
<dbReference type="Gene3D" id="3.40.50.300">
    <property type="entry name" value="P-loop containing nucleotide triphosphate hydrolases"/>
    <property type="match status" value="1"/>
</dbReference>
<comment type="similarity">
    <text evidence="4 13">In the C-terminal section; belongs to the phosphate acetyltransferase and butyryltransferase family.</text>
</comment>
<dbReference type="AlphaFoldDB" id="A0A346XS24"/>
<evidence type="ECO:0000256" key="9">
    <source>
        <dbReference type="ARBA" id="ARBA00022679"/>
    </source>
</evidence>
<accession>A0A346XS24</accession>
<dbReference type="Pfam" id="PF01515">
    <property type="entry name" value="PTA_PTB"/>
    <property type="match status" value="1"/>
</dbReference>
<dbReference type="CDD" id="cd03109">
    <property type="entry name" value="DTBS"/>
    <property type="match status" value="1"/>
</dbReference>
<dbReference type="PANTHER" id="PTHR43356:SF3">
    <property type="entry name" value="PHOSPHATE ACETYLTRANSFERASE"/>
    <property type="match status" value="1"/>
</dbReference>
<dbReference type="FunFam" id="3.40.50.10750:FF:000001">
    <property type="entry name" value="Phosphate acetyltransferase"/>
    <property type="match status" value="1"/>
</dbReference>
<dbReference type="InterPro" id="IPR028979">
    <property type="entry name" value="Ser_kin/Pase_Hpr-like_N_sf"/>
</dbReference>
<evidence type="ECO:0000256" key="4">
    <source>
        <dbReference type="ARBA" id="ARBA00008756"/>
    </source>
</evidence>
<dbReference type="InterPro" id="IPR050500">
    <property type="entry name" value="Phos_Acetyltrans/Butyryltrans"/>
</dbReference>
<reference evidence="16 17" key="1">
    <citation type="submission" date="2018-09" db="EMBL/GenBank/DDBJ databases">
        <title>Complete genome sequence of Euzebya sp. DY32-46 isolated from seawater of Pacific Ocean.</title>
        <authorList>
            <person name="Xu L."/>
            <person name="Wu Y.-H."/>
            <person name="Xu X.-W."/>
        </authorList>
    </citation>
    <scope>NUCLEOTIDE SEQUENCE [LARGE SCALE GENOMIC DNA]</scope>
    <source>
        <strain evidence="16 17">DY32-46</strain>
    </source>
</reference>
<dbReference type="NCBIfam" id="NF004167">
    <property type="entry name" value="PRK05632.1"/>
    <property type="match status" value="1"/>
</dbReference>
<evidence type="ECO:0000256" key="6">
    <source>
        <dbReference type="ARBA" id="ARBA00012707"/>
    </source>
</evidence>
<keyword evidence="17" id="KW-1185">Reference proteome</keyword>
<dbReference type="Pfam" id="PF13500">
    <property type="entry name" value="AAA_26"/>
    <property type="match status" value="1"/>
</dbReference>
<dbReference type="InterPro" id="IPR002505">
    <property type="entry name" value="PTA_PTB"/>
</dbReference>
<organism evidence="16 17">
    <name type="scientific">Euzebya pacifica</name>
    <dbReference type="NCBI Taxonomy" id="1608957"/>
    <lineage>
        <taxon>Bacteria</taxon>
        <taxon>Bacillati</taxon>
        <taxon>Actinomycetota</taxon>
        <taxon>Nitriliruptoria</taxon>
        <taxon>Euzebyales</taxon>
    </lineage>
</organism>
<dbReference type="InterPro" id="IPR042113">
    <property type="entry name" value="P_AcTrfase_dom1"/>
</dbReference>
<dbReference type="SUPFAM" id="SSF75138">
    <property type="entry name" value="HprK N-terminal domain-like"/>
    <property type="match status" value="1"/>
</dbReference>
<dbReference type="EMBL" id="CP031165">
    <property type="protein sequence ID" value="AXV05021.1"/>
    <property type="molecule type" value="Genomic_DNA"/>
</dbReference>
<dbReference type="Gene3D" id="3.40.50.10750">
    <property type="entry name" value="Isocitrate/Isopropylmalate dehydrogenase-like"/>
    <property type="match status" value="1"/>
</dbReference>
<feature type="domain" description="Phosphate acetyl/butaryl transferase" evidence="14">
    <location>
        <begin position="374"/>
        <end position="689"/>
    </location>
</feature>
<evidence type="ECO:0000259" key="14">
    <source>
        <dbReference type="Pfam" id="PF01515"/>
    </source>
</evidence>
<evidence type="ECO:0000256" key="7">
    <source>
        <dbReference type="ARBA" id="ARBA00021528"/>
    </source>
</evidence>
<evidence type="ECO:0000256" key="11">
    <source>
        <dbReference type="ARBA" id="ARBA00031108"/>
    </source>
</evidence>
<dbReference type="OrthoDB" id="9808984at2"/>
<evidence type="ECO:0000256" key="2">
    <source>
        <dbReference type="ARBA" id="ARBA00004496"/>
    </source>
</evidence>
<evidence type="ECO:0000313" key="17">
    <source>
        <dbReference type="Proteomes" id="UP000264006"/>
    </source>
</evidence>
<comment type="subcellular location">
    <subcellularLocation>
        <location evidence="2 13">Cytoplasm</location>
    </subcellularLocation>
</comment>
<dbReference type="InterPro" id="IPR010766">
    <property type="entry name" value="DRTGG"/>
</dbReference>
<dbReference type="GO" id="GO:0008959">
    <property type="term" value="F:phosphate acetyltransferase activity"/>
    <property type="evidence" value="ECO:0007669"/>
    <property type="project" value="UniProtKB-EC"/>
</dbReference>
<dbReference type="SUPFAM" id="SSF52540">
    <property type="entry name" value="P-loop containing nucleoside triphosphate hydrolases"/>
    <property type="match status" value="1"/>
</dbReference>
<comment type="pathway">
    <text evidence="3 13">Metabolic intermediate biosynthesis; acetyl-CoA biosynthesis; acetyl-CoA from acetate: step 2/2.</text>
</comment>
<dbReference type="NCBIfam" id="TIGR00651">
    <property type="entry name" value="pta"/>
    <property type="match status" value="1"/>
</dbReference>
<protein>
    <recommendedName>
        <fullName evidence="7 13">Phosphate acetyltransferase</fullName>
        <ecNumber evidence="6 13">2.3.1.8</ecNumber>
    </recommendedName>
    <alternativeName>
        <fullName evidence="11 13">Phosphotransacetylase</fullName>
    </alternativeName>
</protein>
<dbReference type="GO" id="GO:0005737">
    <property type="term" value="C:cytoplasm"/>
    <property type="evidence" value="ECO:0007669"/>
    <property type="project" value="UniProtKB-SubCell"/>
</dbReference>
<evidence type="ECO:0000256" key="1">
    <source>
        <dbReference type="ARBA" id="ARBA00000705"/>
    </source>
</evidence>
<dbReference type="InterPro" id="IPR004614">
    <property type="entry name" value="P_AcTrfase"/>
</dbReference>
<comment type="domain">
    <text evidence="13">The N-terminal region seems to be important for proper quaternary structure. The C-terminal region contains the substrate-binding site.</text>
</comment>
<dbReference type="Gene3D" id="3.40.50.10950">
    <property type="match status" value="1"/>
</dbReference>
<evidence type="ECO:0000259" key="15">
    <source>
        <dbReference type="Pfam" id="PF07085"/>
    </source>
</evidence>
<keyword evidence="10 13" id="KW-0012">Acyltransferase</keyword>
<dbReference type="GO" id="GO:0006085">
    <property type="term" value="P:acetyl-CoA biosynthetic process"/>
    <property type="evidence" value="ECO:0007669"/>
    <property type="project" value="UniProtKB-UniPathway"/>
</dbReference>
<comment type="similarity">
    <text evidence="5 13">In the N-terminal section; belongs to the CobB/CobQ family.</text>
</comment>
<dbReference type="UniPathway" id="UPA00340">
    <property type="reaction ID" value="UER00459"/>
</dbReference>